<dbReference type="HOGENOM" id="CLU_2175202_0_0_1"/>
<reference evidence="2 3" key="1">
    <citation type="journal article" date="2005" name="PLoS Biol.">
        <title>The genomes of Oryza sativa: a history of duplications.</title>
        <authorList>
            <person name="Yu J."/>
            <person name="Wang J."/>
            <person name="Lin W."/>
            <person name="Li S."/>
            <person name="Li H."/>
            <person name="Zhou J."/>
            <person name="Ni P."/>
            <person name="Dong W."/>
            <person name="Hu S."/>
            <person name="Zeng C."/>
            <person name="Zhang J."/>
            <person name="Zhang Y."/>
            <person name="Li R."/>
            <person name="Xu Z."/>
            <person name="Li S."/>
            <person name="Li X."/>
            <person name="Zheng H."/>
            <person name="Cong L."/>
            <person name="Lin L."/>
            <person name="Yin J."/>
            <person name="Geng J."/>
            <person name="Li G."/>
            <person name="Shi J."/>
            <person name="Liu J."/>
            <person name="Lv H."/>
            <person name="Li J."/>
            <person name="Wang J."/>
            <person name="Deng Y."/>
            <person name="Ran L."/>
            <person name="Shi X."/>
            <person name="Wang X."/>
            <person name="Wu Q."/>
            <person name="Li C."/>
            <person name="Ren X."/>
            <person name="Wang J."/>
            <person name="Wang X."/>
            <person name="Li D."/>
            <person name="Liu D."/>
            <person name="Zhang X."/>
            <person name="Ji Z."/>
            <person name="Zhao W."/>
            <person name="Sun Y."/>
            <person name="Zhang Z."/>
            <person name="Bao J."/>
            <person name="Han Y."/>
            <person name="Dong L."/>
            <person name="Ji J."/>
            <person name="Chen P."/>
            <person name="Wu S."/>
            <person name="Liu J."/>
            <person name="Xiao Y."/>
            <person name="Bu D."/>
            <person name="Tan J."/>
            <person name="Yang L."/>
            <person name="Ye C."/>
            <person name="Zhang J."/>
            <person name="Xu J."/>
            <person name="Zhou Y."/>
            <person name="Yu Y."/>
            <person name="Zhang B."/>
            <person name="Zhuang S."/>
            <person name="Wei H."/>
            <person name="Liu B."/>
            <person name="Lei M."/>
            <person name="Yu H."/>
            <person name="Li Y."/>
            <person name="Xu H."/>
            <person name="Wei S."/>
            <person name="He X."/>
            <person name="Fang L."/>
            <person name="Zhang Z."/>
            <person name="Zhang Y."/>
            <person name="Huang X."/>
            <person name="Su Z."/>
            <person name="Tong W."/>
            <person name="Li J."/>
            <person name="Tong Z."/>
            <person name="Li S."/>
            <person name="Ye J."/>
            <person name="Wang L."/>
            <person name="Fang L."/>
            <person name="Lei T."/>
            <person name="Chen C."/>
            <person name="Chen H."/>
            <person name="Xu Z."/>
            <person name="Li H."/>
            <person name="Huang H."/>
            <person name="Zhang F."/>
            <person name="Xu H."/>
            <person name="Li N."/>
            <person name="Zhao C."/>
            <person name="Li S."/>
            <person name="Dong L."/>
            <person name="Huang Y."/>
            <person name="Li L."/>
            <person name="Xi Y."/>
            <person name="Qi Q."/>
            <person name="Li W."/>
            <person name="Zhang B."/>
            <person name="Hu W."/>
            <person name="Zhang Y."/>
            <person name="Tian X."/>
            <person name="Jiao Y."/>
            <person name="Liang X."/>
            <person name="Jin J."/>
            <person name="Gao L."/>
            <person name="Zheng W."/>
            <person name="Hao B."/>
            <person name="Liu S."/>
            <person name="Wang W."/>
            <person name="Yuan L."/>
            <person name="Cao M."/>
            <person name="McDermott J."/>
            <person name="Samudrala R."/>
            <person name="Wang J."/>
            <person name="Wong G.K."/>
            <person name="Yang H."/>
        </authorList>
    </citation>
    <scope>NUCLEOTIDE SEQUENCE [LARGE SCALE GENOMIC DNA]</scope>
    <source>
        <strain evidence="3">cv. 93-11</strain>
    </source>
</reference>
<dbReference type="AlphaFoldDB" id="B8BCV3"/>
<evidence type="ECO:0000313" key="3">
    <source>
        <dbReference type="Proteomes" id="UP000007015"/>
    </source>
</evidence>
<feature type="compositionally biased region" description="Low complexity" evidence="1">
    <location>
        <begin position="96"/>
        <end position="110"/>
    </location>
</feature>
<feature type="region of interest" description="Disordered" evidence="1">
    <location>
        <begin position="56"/>
        <end position="110"/>
    </location>
</feature>
<keyword evidence="3" id="KW-1185">Reference proteome</keyword>
<evidence type="ECO:0000313" key="2">
    <source>
        <dbReference type="EMBL" id="EEC84785.1"/>
    </source>
</evidence>
<proteinExistence type="predicted"/>
<gene>
    <name evidence="2" type="ORF">OsI_31834</name>
</gene>
<dbReference type="Proteomes" id="UP000007015">
    <property type="component" value="Chromosome 9"/>
</dbReference>
<name>B8BCV3_ORYSI</name>
<organism evidence="2 3">
    <name type="scientific">Oryza sativa subsp. indica</name>
    <name type="common">Rice</name>
    <dbReference type="NCBI Taxonomy" id="39946"/>
    <lineage>
        <taxon>Eukaryota</taxon>
        <taxon>Viridiplantae</taxon>
        <taxon>Streptophyta</taxon>
        <taxon>Embryophyta</taxon>
        <taxon>Tracheophyta</taxon>
        <taxon>Spermatophyta</taxon>
        <taxon>Magnoliopsida</taxon>
        <taxon>Liliopsida</taxon>
        <taxon>Poales</taxon>
        <taxon>Poaceae</taxon>
        <taxon>BOP clade</taxon>
        <taxon>Oryzoideae</taxon>
        <taxon>Oryzeae</taxon>
        <taxon>Oryzinae</taxon>
        <taxon>Oryza</taxon>
        <taxon>Oryza sativa</taxon>
    </lineage>
</organism>
<feature type="compositionally biased region" description="Basic and acidic residues" evidence="1">
    <location>
        <begin position="77"/>
        <end position="86"/>
    </location>
</feature>
<sequence>MISSSSSDATSAASVLPRPHAAVDATSSSIISNIDAAAIIALALPDSDLSEAALLLPPHVAPPPPAAASTLAPPLHDSPHDASREPDGDEEQDRCSLPLPLSLLSVEGGQ</sequence>
<accession>B8BCV3</accession>
<dbReference type="Gramene" id="BGIOSGA029554-TA">
    <property type="protein sequence ID" value="BGIOSGA029554-PA"/>
    <property type="gene ID" value="BGIOSGA029554"/>
</dbReference>
<evidence type="ECO:0000256" key="1">
    <source>
        <dbReference type="SAM" id="MobiDB-lite"/>
    </source>
</evidence>
<dbReference type="EMBL" id="CM000134">
    <property type="protein sequence ID" value="EEC84785.1"/>
    <property type="molecule type" value="Genomic_DNA"/>
</dbReference>
<protein>
    <submittedName>
        <fullName evidence="2">Uncharacterized protein</fullName>
    </submittedName>
</protein>